<dbReference type="Proteomes" id="UP000287033">
    <property type="component" value="Unassembled WGS sequence"/>
</dbReference>
<evidence type="ECO:0000313" key="1">
    <source>
        <dbReference type="EMBL" id="GCC49373.1"/>
    </source>
</evidence>
<evidence type="ECO:0000313" key="2">
    <source>
        <dbReference type="Proteomes" id="UP000287033"/>
    </source>
</evidence>
<dbReference type="AlphaFoldDB" id="A0A401U3A3"/>
<sequence>MPGAGRQDRDVAGCDLERLPIGAAELHARTAAGDAEHLVHGGVVMREIVDAVAPHRAPAMAAEQLLDRSLGISTGIDRAPVDQERHRIVRHQPVVLKDHRKRLGSGFDCGHGDPPVSAQHA</sequence>
<gene>
    <name evidence="1" type="ORF">chiPu_0033472</name>
</gene>
<protein>
    <submittedName>
        <fullName evidence="1">Uncharacterized protein</fullName>
    </submittedName>
</protein>
<accession>A0A401U3A3</accession>
<comment type="caution">
    <text evidence="1">The sequence shown here is derived from an EMBL/GenBank/DDBJ whole genome shotgun (WGS) entry which is preliminary data.</text>
</comment>
<organism evidence="1 2">
    <name type="scientific">Chiloscyllium punctatum</name>
    <name type="common">Brownbanded bambooshark</name>
    <name type="synonym">Hemiscyllium punctatum</name>
    <dbReference type="NCBI Taxonomy" id="137246"/>
    <lineage>
        <taxon>Eukaryota</taxon>
        <taxon>Metazoa</taxon>
        <taxon>Chordata</taxon>
        <taxon>Craniata</taxon>
        <taxon>Vertebrata</taxon>
        <taxon>Chondrichthyes</taxon>
        <taxon>Elasmobranchii</taxon>
        <taxon>Galeomorphii</taxon>
        <taxon>Galeoidea</taxon>
        <taxon>Orectolobiformes</taxon>
        <taxon>Hemiscylliidae</taxon>
        <taxon>Chiloscyllium</taxon>
    </lineage>
</organism>
<keyword evidence="2" id="KW-1185">Reference proteome</keyword>
<proteinExistence type="predicted"/>
<dbReference type="EMBL" id="BEZZ01263357">
    <property type="protein sequence ID" value="GCC49373.1"/>
    <property type="molecule type" value="Genomic_DNA"/>
</dbReference>
<name>A0A401U3A3_CHIPU</name>
<reference evidence="1 2" key="1">
    <citation type="journal article" date="2018" name="Nat. Ecol. Evol.">
        <title>Shark genomes provide insights into elasmobranch evolution and the origin of vertebrates.</title>
        <authorList>
            <person name="Hara Y"/>
            <person name="Yamaguchi K"/>
            <person name="Onimaru K"/>
            <person name="Kadota M"/>
            <person name="Koyanagi M"/>
            <person name="Keeley SD"/>
            <person name="Tatsumi K"/>
            <person name="Tanaka K"/>
            <person name="Motone F"/>
            <person name="Kageyama Y"/>
            <person name="Nozu R"/>
            <person name="Adachi N"/>
            <person name="Nishimura O"/>
            <person name="Nakagawa R"/>
            <person name="Tanegashima C"/>
            <person name="Kiyatake I"/>
            <person name="Matsumoto R"/>
            <person name="Murakumo K"/>
            <person name="Nishida K"/>
            <person name="Terakita A"/>
            <person name="Kuratani S"/>
            <person name="Sato K"/>
            <person name="Hyodo S Kuraku.S."/>
        </authorList>
    </citation>
    <scope>NUCLEOTIDE SEQUENCE [LARGE SCALE GENOMIC DNA]</scope>
</reference>